<gene>
    <name evidence="6" type="primary">hxuA</name>
    <name evidence="6" type="ORF">EHSB41UT_04488</name>
</gene>
<evidence type="ECO:0000256" key="2">
    <source>
        <dbReference type="ARBA" id="ARBA00022525"/>
    </source>
</evidence>
<dbReference type="PANTHER" id="PTHR12338:SF8">
    <property type="entry name" value="HEME_HEMOPEXIN-BINDING PROTEIN"/>
    <property type="match status" value="1"/>
</dbReference>
<dbReference type="InterPro" id="IPR012334">
    <property type="entry name" value="Pectin_lyas_fold"/>
</dbReference>
<evidence type="ECO:0000259" key="5">
    <source>
        <dbReference type="SMART" id="SM00912"/>
    </source>
</evidence>
<evidence type="ECO:0000256" key="1">
    <source>
        <dbReference type="ARBA" id="ARBA00004613"/>
    </source>
</evidence>
<dbReference type="InterPro" id="IPR011050">
    <property type="entry name" value="Pectin_lyase_fold/virulence"/>
</dbReference>
<evidence type="ECO:0000313" key="7">
    <source>
        <dbReference type="Proteomes" id="UP000196573"/>
    </source>
</evidence>
<proteinExistence type="predicted"/>
<dbReference type="EMBL" id="FWPT01000014">
    <property type="protein sequence ID" value="SMA50671.1"/>
    <property type="molecule type" value="Genomic_DNA"/>
</dbReference>
<evidence type="ECO:0000256" key="3">
    <source>
        <dbReference type="ARBA" id="ARBA00022729"/>
    </source>
</evidence>
<comment type="subcellular location">
    <subcellularLocation>
        <location evidence="1">Secreted</location>
    </subcellularLocation>
</comment>
<reference evidence="6 7" key="1">
    <citation type="submission" date="2017-03" db="EMBL/GenBank/DDBJ databases">
        <authorList>
            <person name="Afonso C.L."/>
            <person name="Miller P.J."/>
            <person name="Scott M.A."/>
            <person name="Spackman E."/>
            <person name="Goraichik I."/>
            <person name="Dimitrov K.M."/>
            <person name="Suarez D.L."/>
            <person name="Swayne D.E."/>
        </authorList>
    </citation>
    <scope>NUCLEOTIDE SEQUENCE [LARGE SCALE GENOMIC DNA]</scope>
    <source>
        <strain evidence="6">SB41UT1</strain>
    </source>
</reference>
<dbReference type="GO" id="GO:0005576">
    <property type="term" value="C:extracellular region"/>
    <property type="evidence" value="ECO:0007669"/>
    <property type="project" value="UniProtKB-SubCell"/>
</dbReference>
<keyword evidence="7" id="KW-1185">Reference proteome</keyword>
<organism evidence="6 7">
    <name type="scientific">Parendozoicomonas haliclonae</name>
    <dbReference type="NCBI Taxonomy" id="1960125"/>
    <lineage>
        <taxon>Bacteria</taxon>
        <taxon>Pseudomonadati</taxon>
        <taxon>Pseudomonadota</taxon>
        <taxon>Gammaproteobacteria</taxon>
        <taxon>Oceanospirillales</taxon>
        <taxon>Endozoicomonadaceae</taxon>
        <taxon>Parendozoicomonas</taxon>
    </lineage>
</organism>
<evidence type="ECO:0000313" key="6">
    <source>
        <dbReference type="EMBL" id="SMA50671.1"/>
    </source>
</evidence>
<protein>
    <submittedName>
        <fullName evidence="6">Heme/hemopexin-binding protein</fullName>
    </submittedName>
</protein>
<dbReference type="SMART" id="SM00912">
    <property type="entry name" value="Haemagg_act"/>
    <property type="match status" value="1"/>
</dbReference>
<keyword evidence="2" id="KW-0964">Secreted</keyword>
<dbReference type="InterPro" id="IPR006626">
    <property type="entry name" value="PbH1"/>
</dbReference>
<dbReference type="Proteomes" id="UP000196573">
    <property type="component" value="Unassembled WGS sequence"/>
</dbReference>
<evidence type="ECO:0000256" key="4">
    <source>
        <dbReference type="SAM" id="MobiDB-lite"/>
    </source>
</evidence>
<dbReference type="RefSeq" id="WP_087113109.1">
    <property type="nucleotide sequence ID" value="NZ_CBCSCN010000017.1"/>
</dbReference>
<dbReference type="InterPro" id="IPR008638">
    <property type="entry name" value="FhaB/CdiA-like_TPS"/>
</dbReference>
<dbReference type="NCBIfam" id="TIGR01901">
    <property type="entry name" value="adhes_NPXG"/>
    <property type="match status" value="1"/>
</dbReference>
<sequence>MNSNKELSIVTQSETGHLSPLAKAVIHHRLGLANTLVPMMLMGSALPAFAGPEGGTIVAGAGEISVSDKTTTIDQDSSKLAIDWSSFNVAEDERVQFLQPSASALVLNRILDENPSLIHGQIDANGHVLLINPRGLLFSETSSVNVNSITASGLDIDPDDFMNGNLAFKANEGDAGFVINRGVINAASGAVLQGNHVENAAGGLIAADMVSLAAGSETVLTFDADKLIGIKVTKEVLENQLGVDSALLNEGTIEAGEVLLTAKVAKGLFDNAVNNTGVVEAKGIDTSGGTIRLGGSGGDISDVVNTGTVDASATGNGSQGGKVQIEGDTIALKGNARIIASGENGGGIVLIGGDYQGKNPAIQNARDVVVEADVKIDASATDNGDGGKVIVWSDETATFAGEITARGGENGGNGGFVETSGKQTLKANGKVDVGANNGANGEWLLDPINITITDTGGDYDADPVESTISASSLQDALFNGGDVTLRTSADPSDGRTFPDPGEAGNITIDAALNPSIIAFQTSTLTLIADNNIYVNNNLTSRDAGDFAFNFTATNNVYIKEDVTIDTHGGSFTSLSKGFYNLGSIDLKGLELDTGSYNVTIGYGDTDGSGYIGSYTNASSTSFNGSSAGQQYFIYNADANIDLSSGLSVNGTVLEDAEGVIFGNVTFNDVTKLHSLAISQVGTLTGSDASGEYALGLRDVEGGDRSYVGYRGYEFYGLSTVTAGVDPTNTLTGTNNNNSFGLNGNSREFVAQGTVFKNFDSVDASGGDNIITGSSNQDAFVLNGSSDSITANDILFTSVNNTITTNGGNDALTGTSADETFNIQSGNKVITGDWTFTQIGSIDGGEGPGDFGNGYDRITDSTDSDWSTADTAKQATSANGITVSNIDYIAAVSRLSSTSALDQTITYRGSRDMELMGIRFSGPDRFLAATNDRTDTVVDLTTDSSWGFSDDGFLRKDGNILEGIDVLQTSQSVTNTGTERDVTINGDSLTIGDLEVIGDGAYYGSGDDNVTDSLNNDWTITGLNAASSGPSDDVRNFNGIDSVLTTGTVTGLDNAVWGLGSVTDALNNITYNASSSGITFSGITQVLDTANSASTITLRNLTEAEQTVDVQSAGFTIQGIFFEGVSQYEGFGPDIIDDAVGGTYNVLDTNAARNNSRGIGYTGISQVNTSGGWIVNASGKDQDVTLGTQQNGADTLNTLSIENITFVGNGRYQGSADHNDNIIDNTGRDWSIDGTANKALHDFGDTQGSSTTTTRQFTEIDSVATNGEVNEASTTNWISDSANSAQADGISFSSRAPDNSLIVNTTGRISSSLTSNQVVKAKQNSLEINKVDFVGATHFDGDSTRNDAVVDEAGSDWTTNETSKETSNDYHGFTGISRVLTNNRVSSLSSNNQSISVDADSLTIKDVQFVGANGFDGSDSRTDAIAGDGTVDWITGDTNNSVTTGEADNADRRSFTNIDSVTGAGRISSSTNNSLSITATGNTLRLAAIDFINASGFDGRAARNETVIDSDGNAWQISVDGLVRALTGNAPQTFTNINNVQGAGSVENASDAGATVILNDNGITAAGIGFLNSFVYKGSATQADLVTETASGQDGRTWSVDGTQSLSNGQHTLTLVDLLRTTSAVEEINAFADNWRTSDDNTVIGAGMTFVDIDQVTLNSNGTAGNISSSSTTAAQDIEVKANALKLAAIDFINATGYTGNASRGDTVTDTTNSDWSTTGTANQANSSGRLFTGITEVETSGRISSSAANAQSQQVIADSDSLETNGIDFVGADGFDGEVTRGDTIVDSSNRDWAVTANNNATRDPDNTAQTFTGISGVTTTGDTRNTTDADQDVVLGANSVAFAGITFENSGDYIGSSSHEDNIDDQSNRAWGILGEKAAAQNPGLSERRFTHVDSVTTNGLISNQTGSDLTVSITRGVSNTLSAEQILFSDISGYVGDINHTDTVNGSLGSNWYLTGLNSLNDREAGNGFSLQNVDIVSGGVTSIQNSGAGNNVNATLRADNQLDVGGILFSEATSYTGNNTDNVFDNRNVDWKITGQYGAKTGEGSGSPVFTFADIDSVTTAANVSGRAENSAWSVTDNLSAASDGIVFNFTHPLGIKPQISNVGVISNGFSNGLDVTLNDDANNSVSVASMQFNGATGYTGHSTRTDSVTDARARNWTLTDYDSVTGDSELTLDSTEAGAPFVISNIGEFTGLDTITNTDVENMLVEISSTGTLSAAGILFNNAATYSGSGTDNVVDGYNQNWSVTGEKSATAGSLSFSGIDSVSTGNNIAGLANDSTWSITGTRTAVSNAIAFSLTDADSTISNVGSITNDSGDGLDITRNNDNSLTITDINFIGATSYQGHDKTAPNERDDKITDRHNEAWTIEGNGELASAGVSFEKIDAVQTSSEINSIVGAGWVVTRDNATPIATSSEIAFTGISQVNNVGRLTNSTGSSQTVTITGNNDLSLLDITFGRANAYTGHQTATGGDTVTDETNSGWLVENDRIATQQGANRTFTNIAEVDTTGRVINNTATGQTVTLEDTQLSVSNITFDGSKSYTGKAGAVEHVIDQTTTSGLWEAQGSSNARTNTHQLRDVDSIQTTRGVINAQVTPDAETVTLDDDSLTVAGIDYQGSTSYIGDGDHVVDQTTESTAWEVSNTQAVSKARDSQTGYTLTGITSVETDKHIINATIGSQDVTLDDDSLEIAGIDFQGANTRYTGSNDGDNLTDSTTGTDSWSIDGERTVSKAGQTLSGIKQLDTAKNINDSGNSDWTITGTKAASSATHGLAVDGTSQITTSGLVTNGSNSGQNVLLEDDQLTAAGILFDGSTDYTGRVGDGDVVNDQTSGTGNWLVQGSGAATKDDHNLRNVETVQTDNAVTNASGNDAIVGLEADGLHIADMVFTGASGYVGDENASDSVTDALGRNWYLLGNNRLNAESDGSGFDLSNIDAFTGLDSIQNQTANQNVVVGTADNATTITASNILFNGASSYSGSGSDNITDNRTQLQNWQITDANDLQTDAITFMGIDSVATPADVVSNTANNNWSVTGNRAASSNGIAFSFADADTTISQTGLVANSTGNGQDLTIKTDGSLQFADISFSGASGYQGHADASQGEDTVTDERNSVWTVTGTKALTSGGQSFTNIDAVDTSAAITSTGSADWTVSVEGTDTVATSNQIAFSGISTVSNVGSLTNSTGVAQDVTIKQTTKALELMGITFGDATSYTGLGDQITDENNSNWQTDSDRQATELGEDRQFTNITRVATTGSVTNATGAGKDVTLQDNALSTSEITFAGSTDYIGDAGAGDHVIDQTTGTGNWQAKGTGKAEYSSHQLSNVESVATDRGVTNATNIEAAETVILDDDSLTVAGIDFQGSTSYTGDGDIVDDQTTEASPWRVTDSNAVSKARAALTEYLLTNINAVQTDKAIENQTGNSQRVTLDDDSLMLAGVDFQGANASYTGDASGDTLVDNTTGTEVWSIDSAQAISRNSQSLTGISRLETGKAITEASTSDWSVLDNGVAFGTAHQLTVDGSNTINTTGAVTNATATGQNVTLEDDQLTVAGIRFDGSTDYTGRAGDGDVVNDQTTGSGNWLAKGDGEAHKGTHELRNIETLVTSQGVTNDTGSAQAVTLSDSGLNLAGVDYQGSQSFTGNGDTVTDNTSDDLSWQLQADSSGIKTVKGDVEMTNVAKVITDNALENATDASQSVTLDDDSIAVAGIDFEGSRSYTGQQDSVVDGTSGNDSWLVRGAGATDKGEYALSGIASMATSKGVQNSTGTRQTVTQSGDSLTVADIEYQGTTVYTGDSALQDSVNSDKDAWQLYAENNTASSTNDQSQTVTFNNVGTVNTAGNGALQGTDANETFVISADNTVATKGMTFTGITALDAGENTAGNDQDTVEGLGQTWTLTGQENEVSAAGIVTSNIELVSDTGTGDQQGRVVGTSGDDEFDLNANESPNSLIANGILFSGIGDLNGNGSLGKDIVSNENAIWKLLSDSKAILTNGITITNINSIQDGGEGTVEGTDAPDTFTLTGSDSFIAKEIQFSGINTITGQGDDIAEAGDNAAINWQLTGNNAFSVGAMGFNGFSNINDNGLGQLVGSAGADSFNIADENALSTLGMNVTGIRMILAGDGADQVLGNNQAWALGDTADNEVEVAGMTFMNLEAVSDTSGNGSFIGSNRADTITWQGAGNLNSRGVNFTGVTSLDGGDGNDTVYIDGEVNSLVTLTGGNGDGDLLVNRTPIDGDVLGWNLQRTTSTLGGQGFTSFERLSHELDTISLITNSNITLSANLIETPDSLNTSIETGAVPQFANMDLSTEGGINGFVKSDKVNFGAAGPVGITANNTLTVDDIISGGGVTVDVDGGDLVINGIVSAGGSGEVILTASDNLLADGDGVHIKARDISLTAGQTVGSQELQFLIDSEAGGTVDIVANQYVSPLFTDAEAEVSTIGERLLSVSEAVALSGFRSSSQQLVNQLGNVDPAIFTEISSFSVAENSAGEPQVGDFMLVENGNTTIEGLPVEATAGGEGFDDNISCTSADIENGADCSTSGQ</sequence>
<feature type="domain" description="Filamentous haemagglutinin FhaB/tRNA nuclease CdiA-like TPS" evidence="5">
    <location>
        <begin position="48"/>
        <end position="160"/>
    </location>
</feature>
<feature type="region of interest" description="Disordered" evidence="4">
    <location>
        <begin position="1706"/>
        <end position="1726"/>
    </location>
</feature>
<name>A0A1X7AQS9_9GAMM</name>
<dbReference type="SMART" id="SM00710">
    <property type="entry name" value="PbH1"/>
    <property type="match status" value="10"/>
</dbReference>
<dbReference type="InterPro" id="IPR050909">
    <property type="entry name" value="Bact_Autotransporter_VF"/>
</dbReference>
<dbReference type="PANTHER" id="PTHR12338">
    <property type="entry name" value="AUTOTRANSPORTER"/>
    <property type="match status" value="1"/>
</dbReference>
<dbReference type="OrthoDB" id="218680at2"/>
<keyword evidence="3" id="KW-0732">Signal</keyword>
<dbReference type="Gene3D" id="2.160.20.10">
    <property type="entry name" value="Single-stranded right-handed beta-helix, Pectin lyase-like"/>
    <property type="match status" value="1"/>
</dbReference>
<dbReference type="SUPFAM" id="SSF51126">
    <property type="entry name" value="Pectin lyase-like"/>
    <property type="match status" value="1"/>
</dbReference>
<accession>A0A1X7AQS9</accession>